<proteinExistence type="predicted"/>
<organism evidence="2 3">
    <name type="scientific">Cristinia sonorae</name>
    <dbReference type="NCBI Taxonomy" id="1940300"/>
    <lineage>
        <taxon>Eukaryota</taxon>
        <taxon>Fungi</taxon>
        <taxon>Dikarya</taxon>
        <taxon>Basidiomycota</taxon>
        <taxon>Agaricomycotina</taxon>
        <taxon>Agaricomycetes</taxon>
        <taxon>Agaricomycetidae</taxon>
        <taxon>Agaricales</taxon>
        <taxon>Pleurotineae</taxon>
        <taxon>Stephanosporaceae</taxon>
        <taxon>Cristinia</taxon>
    </lineage>
</organism>
<dbReference type="AlphaFoldDB" id="A0A8K0UXP9"/>
<name>A0A8K0UXP9_9AGAR</name>
<sequence>MLCNRLSLTWSYLVLASLATIPTMVIRAVLISSVHKTNCISPQEVDILEYELLGLFISTLLCVTKYSPSSDQLNSRTPVSSYGLEQRPTCSKAK</sequence>
<comment type="caution">
    <text evidence="2">The sequence shown here is derived from an EMBL/GenBank/DDBJ whole genome shotgun (WGS) entry which is preliminary data.</text>
</comment>
<evidence type="ECO:0000313" key="3">
    <source>
        <dbReference type="Proteomes" id="UP000813824"/>
    </source>
</evidence>
<feature type="compositionally biased region" description="Polar residues" evidence="1">
    <location>
        <begin position="68"/>
        <end position="80"/>
    </location>
</feature>
<accession>A0A8K0UXP9</accession>
<dbReference type="EMBL" id="JAEVFJ010000002">
    <property type="protein sequence ID" value="KAH8107211.1"/>
    <property type="molecule type" value="Genomic_DNA"/>
</dbReference>
<gene>
    <name evidence="2" type="ORF">BXZ70DRAFT_916812</name>
</gene>
<evidence type="ECO:0000313" key="2">
    <source>
        <dbReference type="EMBL" id="KAH8107211.1"/>
    </source>
</evidence>
<keyword evidence="3" id="KW-1185">Reference proteome</keyword>
<dbReference type="Proteomes" id="UP000813824">
    <property type="component" value="Unassembled WGS sequence"/>
</dbReference>
<feature type="region of interest" description="Disordered" evidence="1">
    <location>
        <begin position="68"/>
        <end position="94"/>
    </location>
</feature>
<reference evidence="2" key="1">
    <citation type="journal article" date="2021" name="New Phytol.">
        <title>Evolutionary innovations through gain and loss of genes in the ectomycorrhizal Boletales.</title>
        <authorList>
            <person name="Wu G."/>
            <person name="Miyauchi S."/>
            <person name="Morin E."/>
            <person name="Kuo A."/>
            <person name="Drula E."/>
            <person name="Varga T."/>
            <person name="Kohler A."/>
            <person name="Feng B."/>
            <person name="Cao Y."/>
            <person name="Lipzen A."/>
            <person name="Daum C."/>
            <person name="Hundley H."/>
            <person name="Pangilinan J."/>
            <person name="Johnson J."/>
            <person name="Barry K."/>
            <person name="LaButti K."/>
            <person name="Ng V."/>
            <person name="Ahrendt S."/>
            <person name="Min B."/>
            <person name="Choi I.G."/>
            <person name="Park H."/>
            <person name="Plett J.M."/>
            <person name="Magnuson J."/>
            <person name="Spatafora J.W."/>
            <person name="Nagy L.G."/>
            <person name="Henrissat B."/>
            <person name="Grigoriev I.V."/>
            <person name="Yang Z.L."/>
            <person name="Xu J."/>
            <person name="Martin F.M."/>
        </authorList>
    </citation>
    <scope>NUCLEOTIDE SEQUENCE</scope>
    <source>
        <strain evidence="2">KKN 215</strain>
    </source>
</reference>
<evidence type="ECO:0000256" key="1">
    <source>
        <dbReference type="SAM" id="MobiDB-lite"/>
    </source>
</evidence>
<protein>
    <submittedName>
        <fullName evidence="2">Uncharacterized protein</fullName>
    </submittedName>
</protein>